<accession>A0A472I6Y0</accession>
<name>A0A472I6Y0_LISMN</name>
<dbReference type="AlphaFoldDB" id="A0A472I6Y0"/>
<evidence type="ECO:0000313" key="4">
    <source>
        <dbReference type="EMBL" id="EDN8269974.1"/>
    </source>
</evidence>
<dbReference type="Proteomes" id="UP000388699">
    <property type="component" value="Unassembled WGS sequence"/>
</dbReference>
<reference evidence="5" key="1">
    <citation type="journal article" date="2018" name="Genome Biol.">
        <title>SKESA: strategic k-mer extension for scrupulous assemblies.</title>
        <authorList>
            <person name="Souvorov A."/>
            <person name="Agarwala R."/>
            <person name="Lipman D.J."/>
        </authorList>
    </citation>
    <scope>NUCLEOTIDE SEQUENCE [LARGE SCALE GENOMIC DNA]</scope>
    <source>
        <strain evidence="5">CFIAFB20160038</strain>
    </source>
</reference>
<dbReference type="InterPro" id="IPR010738">
    <property type="entry name" value="DUF1310"/>
</dbReference>
<reference evidence="3 8" key="3">
    <citation type="submission" date="2019-04" db="EMBL/GenBank/DDBJ databases">
        <authorList>
            <consortium name="GenomeTrakr network: Whole genome sequencing for foodborne pathogen traceback"/>
        </authorList>
    </citation>
    <scope>NUCLEOTIDE SEQUENCE [LARGE SCALE GENOMIC DNA]</scope>
    <source>
        <strain evidence="3 8">NRRL B-33244</strain>
    </source>
</reference>
<keyword evidence="1" id="KW-0472">Membrane</keyword>
<feature type="transmembrane region" description="Helical" evidence="1">
    <location>
        <begin position="6"/>
        <end position="25"/>
    </location>
</feature>
<evidence type="ECO:0000313" key="6">
    <source>
        <dbReference type="Proteomes" id="UP000388699"/>
    </source>
</evidence>
<gene>
    <name evidence="3" type="ORF">AF817_11360</name>
    <name evidence="2" type="ORF">DG57_01160</name>
    <name evidence="4" type="ORF">GT011_11540</name>
    <name evidence="5" type="ORF">GYU24_11715</name>
</gene>
<keyword evidence="1" id="KW-0812">Transmembrane</keyword>
<evidence type="ECO:0000313" key="8">
    <source>
        <dbReference type="Proteomes" id="UP000535556"/>
    </source>
</evidence>
<dbReference type="Pfam" id="PF07006">
    <property type="entry name" value="DUF1310"/>
    <property type="match status" value="1"/>
</dbReference>
<sequence>MKKRWVIVLGITVMTIFGLGVKFYMDEEKLNTEMMNVVCSNEAKEVFNDDIKLIDTKAFTKEGLIQSYKVDKESIEPNPMGGIIVALVINKDPALKLTYTLKKNNEELKSGGASISKELTKQLGLLNGYK</sequence>
<evidence type="ECO:0000313" key="3">
    <source>
        <dbReference type="EMBL" id="EAG6763819.1"/>
    </source>
</evidence>
<evidence type="ECO:0000313" key="5">
    <source>
        <dbReference type="EMBL" id="HAB9176373.1"/>
    </source>
</evidence>
<protein>
    <submittedName>
        <fullName evidence="3">DUF1310 family protein</fullName>
    </submittedName>
</protein>
<evidence type="ECO:0000256" key="1">
    <source>
        <dbReference type="SAM" id="Phobius"/>
    </source>
</evidence>
<keyword evidence="1" id="KW-1133">Transmembrane helix</keyword>
<dbReference type="EMBL" id="AAAQJJ010000001">
    <property type="protein sequence ID" value="EAE0768429.1"/>
    <property type="molecule type" value="Genomic_DNA"/>
</dbReference>
<dbReference type="EMBL" id="AANCZP010000003">
    <property type="protein sequence ID" value="EDN8269974.1"/>
    <property type="molecule type" value="Genomic_DNA"/>
</dbReference>
<reference evidence="2 6" key="2">
    <citation type="submission" date="2018-06" db="EMBL/GenBank/DDBJ databases">
        <authorList>
            <consortium name="GenomeTrakr: Next Generation Sequencing Network for Food Pathogen Tracability"/>
        </authorList>
    </citation>
    <scope>NUCLEOTIDE SEQUENCE [LARGE SCALE GENOMIC DNA]</scope>
    <source>
        <strain evidence="2 6">CFSAN008016</strain>
        <strain evidence="4 7">FDA00015028</strain>
    </source>
</reference>
<proteinExistence type="predicted"/>
<comment type="caution">
    <text evidence="3">The sequence shown here is derived from an EMBL/GenBank/DDBJ whole genome shotgun (WGS) entry which is preliminary data.</text>
</comment>
<organism evidence="3 8">
    <name type="scientific">Listeria monocytogenes</name>
    <dbReference type="NCBI Taxonomy" id="1639"/>
    <lineage>
        <taxon>Bacteria</taxon>
        <taxon>Bacillati</taxon>
        <taxon>Bacillota</taxon>
        <taxon>Bacilli</taxon>
        <taxon>Bacillales</taxon>
        <taxon>Listeriaceae</taxon>
        <taxon>Listeria</taxon>
    </lineage>
</organism>
<dbReference type="EMBL" id="DAAIRR010000003">
    <property type="protein sequence ID" value="HAB9176373.1"/>
    <property type="molecule type" value="Genomic_DNA"/>
</dbReference>
<evidence type="ECO:0000313" key="2">
    <source>
        <dbReference type="EMBL" id="EAE0768429.1"/>
    </source>
</evidence>
<dbReference type="Proteomes" id="UP000535556">
    <property type="component" value="Unassembled WGS sequence"/>
</dbReference>
<dbReference type="Proteomes" id="UP000467247">
    <property type="component" value="Unassembled WGS sequence"/>
</dbReference>
<dbReference type="EMBL" id="AABDDO010000003">
    <property type="protein sequence ID" value="EAG6763819.1"/>
    <property type="molecule type" value="Genomic_DNA"/>
</dbReference>
<dbReference type="Proteomes" id="UP000840928">
    <property type="component" value="Unassembled WGS sequence"/>
</dbReference>
<reference evidence="5" key="4">
    <citation type="submission" date="2020-01" db="EMBL/GenBank/DDBJ databases">
        <authorList>
            <consortium name="NCBI Pathogen Detection Project"/>
        </authorList>
    </citation>
    <scope>NUCLEOTIDE SEQUENCE</scope>
    <source>
        <strain evidence="5">CFIAFB20160038</strain>
    </source>
</reference>
<dbReference type="RefSeq" id="WP_009924371.1">
    <property type="nucleotide sequence ID" value="NZ_CP025560.1"/>
</dbReference>
<evidence type="ECO:0000313" key="7">
    <source>
        <dbReference type="Proteomes" id="UP000467247"/>
    </source>
</evidence>